<proteinExistence type="predicted"/>
<dbReference type="Proteomes" id="UP001556118">
    <property type="component" value="Unassembled WGS sequence"/>
</dbReference>
<gene>
    <name evidence="1" type="ORF">ABUH87_12695</name>
</gene>
<evidence type="ECO:0000313" key="1">
    <source>
        <dbReference type="EMBL" id="MEW9855992.1"/>
    </source>
</evidence>
<sequence>MSDGAILVDGKQVQGIDGAPAGEIVLGKNFPGVQVEAKQHSLWIDRDLPFSAGPPIFLPGYRDEIV</sequence>
<dbReference type="EMBL" id="JBFNXR010000050">
    <property type="protein sequence ID" value="MEW9855992.1"/>
    <property type="molecule type" value="Genomic_DNA"/>
</dbReference>
<protein>
    <submittedName>
        <fullName evidence="1">Uncharacterized protein</fullName>
    </submittedName>
</protein>
<reference evidence="1 2" key="1">
    <citation type="submission" date="2024-06" db="EMBL/GenBank/DDBJ databases">
        <title>Novosphingobium rhizovicinus M1R2S20.</title>
        <authorList>
            <person name="Sun J.-Q."/>
        </authorList>
    </citation>
    <scope>NUCLEOTIDE SEQUENCE [LARGE SCALE GENOMIC DNA]</scope>
    <source>
        <strain evidence="1 2">M1R2S20</strain>
    </source>
</reference>
<organism evidence="1 2">
    <name type="scientific">Novosphingobium rhizovicinum</name>
    <dbReference type="NCBI Taxonomy" id="3228928"/>
    <lineage>
        <taxon>Bacteria</taxon>
        <taxon>Pseudomonadati</taxon>
        <taxon>Pseudomonadota</taxon>
        <taxon>Alphaproteobacteria</taxon>
        <taxon>Sphingomonadales</taxon>
        <taxon>Sphingomonadaceae</taxon>
        <taxon>Novosphingobium</taxon>
    </lineage>
</organism>
<accession>A0ABV3RD15</accession>
<evidence type="ECO:0000313" key="2">
    <source>
        <dbReference type="Proteomes" id="UP001556118"/>
    </source>
</evidence>
<comment type="caution">
    <text evidence="1">The sequence shown here is derived from an EMBL/GenBank/DDBJ whole genome shotgun (WGS) entry which is preliminary data.</text>
</comment>
<name>A0ABV3RD15_9SPHN</name>
<keyword evidence="2" id="KW-1185">Reference proteome</keyword>
<dbReference type="RefSeq" id="WP_367774228.1">
    <property type="nucleotide sequence ID" value="NZ_JBFNXR010000050.1"/>
</dbReference>